<dbReference type="EMBL" id="KZ820009">
    <property type="protein sequence ID" value="PWN49756.1"/>
    <property type="molecule type" value="Genomic_DNA"/>
</dbReference>
<keyword evidence="2" id="KW-1185">Reference proteome</keyword>
<protein>
    <submittedName>
        <fullName evidence="1">Uncharacterized protein</fullName>
    </submittedName>
</protein>
<name>A0ACD0NVF1_9BASI</name>
<evidence type="ECO:0000313" key="1">
    <source>
        <dbReference type="EMBL" id="PWN49756.1"/>
    </source>
</evidence>
<gene>
    <name evidence="1" type="ORF">IE53DRAFT_317069</name>
</gene>
<proteinExistence type="predicted"/>
<reference evidence="1 2" key="1">
    <citation type="journal article" date="2018" name="Mol. Biol. Evol.">
        <title>Broad Genomic Sampling Reveals a Smut Pathogenic Ancestry of the Fungal Clade Ustilaginomycotina.</title>
        <authorList>
            <person name="Kijpornyongpan T."/>
            <person name="Mondo S.J."/>
            <person name="Barry K."/>
            <person name="Sandor L."/>
            <person name="Lee J."/>
            <person name="Lipzen A."/>
            <person name="Pangilinan J."/>
            <person name="LaButti K."/>
            <person name="Hainaut M."/>
            <person name="Henrissat B."/>
            <person name="Grigoriev I.V."/>
            <person name="Spatafora J.W."/>
            <person name="Aime M.C."/>
        </authorList>
    </citation>
    <scope>NUCLEOTIDE SEQUENCE [LARGE SCALE GENOMIC DNA]</scope>
    <source>
        <strain evidence="1 2">SA 807</strain>
    </source>
</reference>
<dbReference type="Proteomes" id="UP000245626">
    <property type="component" value="Unassembled WGS sequence"/>
</dbReference>
<accession>A0ACD0NVF1</accession>
<organism evidence="1 2">
    <name type="scientific">Violaceomyces palustris</name>
    <dbReference type="NCBI Taxonomy" id="1673888"/>
    <lineage>
        <taxon>Eukaryota</taxon>
        <taxon>Fungi</taxon>
        <taxon>Dikarya</taxon>
        <taxon>Basidiomycota</taxon>
        <taxon>Ustilaginomycotina</taxon>
        <taxon>Ustilaginomycetes</taxon>
        <taxon>Violaceomycetales</taxon>
        <taxon>Violaceomycetaceae</taxon>
        <taxon>Violaceomyces</taxon>
    </lineage>
</organism>
<evidence type="ECO:0000313" key="2">
    <source>
        <dbReference type="Proteomes" id="UP000245626"/>
    </source>
</evidence>
<sequence>MDQEGGGQISSDGPDQRPLVPPPSSSTPPPPPPPPSLPPSNFSSALSTWRETKLPEIQSTLRSLAPQLVESQKQALVSRKSLAEQTRGFKKLAGDEKLEAIKPLLKAYQQEIDALTLRSKSAENALLKLQASTLCTAPDPYPLLEVILEQAESIHELESIRERNQRLKEENEELVERERQSSSLRSENQRLTARVDKLEAEFERRLQEAKEDNQEKLAAKWDERLRNLAERESDLARSLSLAREQLSQLRSNNESATARLIEKGQEEEERETSAKLAELEMITADLERANARVEMVERRNEELRAEIQGVRSGREEAEKVERLERERLGLEKEIDELQQLVVGEKRRAKELEDESRRLREEKLRVESEKRSQIDSLTTKLGRFSDYDEIKRELEIVKMVEFSGDNDRDDQDGQEGEGQKDEGGGGEGSSSGQGGAAAAAAAKKPLEALLLEKNRKLQDELTNLRVAHNELLSSSSSSNNELTKLRSQVARLRSLNEKLENDLVSVGPTTTGSTEGARSTAGPVMSAEEALEEMEKLGSGMESAKLDKVGLGQAAPFKLENSNPVPKPQQQVSKPSTPLTSTTPRETSDTSILPIITSQRDRFRARNAELEDELRKQFETITELRNEVKRLQTDNLELYEKLRYLQSYASPSSSSSNRRGGHSTIQFGGDARIDQSGAYYPPPPPTPHSSSPPSLPRRNGGVGYRDRGEDKYRAKYEESMNPFEAFRGREQNRAIASLNPLERVLHMITRTVLGHRRMRLLFMLYAVCLHLLVFGMLFEVGHR</sequence>